<name>A0AAE0BNJ9_9CHLO</name>
<gene>
    <name evidence="2" type="ORF">CYMTET_50267</name>
</gene>
<comment type="caution">
    <text evidence="2">The sequence shown here is derived from an EMBL/GenBank/DDBJ whole genome shotgun (WGS) entry which is preliminary data.</text>
</comment>
<organism evidence="2 3">
    <name type="scientific">Cymbomonas tetramitiformis</name>
    <dbReference type="NCBI Taxonomy" id="36881"/>
    <lineage>
        <taxon>Eukaryota</taxon>
        <taxon>Viridiplantae</taxon>
        <taxon>Chlorophyta</taxon>
        <taxon>Pyramimonadophyceae</taxon>
        <taxon>Pyramimonadales</taxon>
        <taxon>Pyramimonadaceae</taxon>
        <taxon>Cymbomonas</taxon>
    </lineage>
</organism>
<feature type="compositionally biased region" description="Low complexity" evidence="1">
    <location>
        <begin position="129"/>
        <end position="139"/>
    </location>
</feature>
<dbReference type="EMBL" id="LGRX02033805">
    <property type="protein sequence ID" value="KAK3239836.1"/>
    <property type="molecule type" value="Genomic_DNA"/>
</dbReference>
<sequence length="171" mass="18820">MWLDAMRIQAVRRLLDVSQADRATTKKEVLEERQRVVQLFFVTGAAAMRDLPAELVGVTRALVDVGLFRKRRSGEIILQGSEWLRELEEGGEAWEARRQEAVRQRTRVRAWAHAVQHFQTGLRDSRAQGSGSSAGGSERTSGDKDAGLKRLVAEAVQEALSQRGALAGAAG</sequence>
<evidence type="ECO:0000256" key="1">
    <source>
        <dbReference type="SAM" id="MobiDB-lite"/>
    </source>
</evidence>
<keyword evidence="3" id="KW-1185">Reference proteome</keyword>
<dbReference type="Proteomes" id="UP001190700">
    <property type="component" value="Unassembled WGS sequence"/>
</dbReference>
<protein>
    <submittedName>
        <fullName evidence="2">Uncharacterized protein</fullName>
    </submittedName>
</protein>
<proteinExistence type="predicted"/>
<accession>A0AAE0BNJ9</accession>
<evidence type="ECO:0000313" key="2">
    <source>
        <dbReference type="EMBL" id="KAK3239836.1"/>
    </source>
</evidence>
<reference evidence="2 3" key="1">
    <citation type="journal article" date="2015" name="Genome Biol. Evol.">
        <title>Comparative Genomics of a Bacterivorous Green Alga Reveals Evolutionary Causalities and Consequences of Phago-Mixotrophic Mode of Nutrition.</title>
        <authorList>
            <person name="Burns J.A."/>
            <person name="Paasch A."/>
            <person name="Narechania A."/>
            <person name="Kim E."/>
        </authorList>
    </citation>
    <scope>NUCLEOTIDE SEQUENCE [LARGE SCALE GENOMIC DNA]</scope>
    <source>
        <strain evidence="2 3">PLY_AMNH</strain>
    </source>
</reference>
<feature type="region of interest" description="Disordered" evidence="1">
    <location>
        <begin position="122"/>
        <end position="148"/>
    </location>
</feature>
<evidence type="ECO:0000313" key="3">
    <source>
        <dbReference type="Proteomes" id="UP001190700"/>
    </source>
</evidence>
<dbReference type="AlphaFoldDB" id="A0AAE0BNJ9"/>